<dbReference type="Proteomes" id="UP000291189">
    <property type="component" value="Unassembled WGS sequence"/>
</dbReference>
<feature type="transmembrane region" description="Helical" evidence="1">
    <location>
        <begin position="12"/>
        <end position="34"/>
    </location>
</feature>
<evidence type="ECO:0000256" key="1">
    <source>
        <dbReference type="SAM" id="Phobius"/>
    </source>
</evidence>
<keyword evidence="1" id="KW-0472">Membrane</keyword>
<evidence type="ECO:0008006" key="4">
    <source>
        <dbReference type="Google" id="ProtNLM"/>
    </source>
</evidence>
<sequence length="158" mass="16117">MTPAPVLRRTAQGIGAGVVAGLIGTAAMTVSSAVEARVRGRQASTAPAKAAERVLGIDRFATTSAENRFSTLVHWGYGTGWGVARGVLGAAGLSPTAAAPVHFAAMWGGAAVMLPSLGVAPPITRWGSEEVAIDVFHHLVYEVGTGLAYALLTNGRNP</sequence>
<gene>
    <name evidence="2" type="ORF">ETU37_18455</name>
</gene>
<keyword evidence="1" id="KW-1133">Transmembrane helix</keyword>
<keyword evidence="3" id="KW-1185">Reference proteome</keyword>
<name>A0A4Q5IY05_9ACTN</name>
<dbReference type="EMBL" id="SDPU01000034">
    <property type="protein sequence ID" value="RYU09829.1"/>
    <property type="molecule type" value="Genomic_DNA"/>
</dbReference>
<reference evidence="2 3" key="1">
    <citation type="submission" date="2019-01" db="EMBL/GenBank/DDBJ databases">
        <title>Nocardioides guangzhouensis sp. nov., an actinobacterium isolated from soil.</title>
        <authorList>
            <person name="Fu Y."/>
            <person name="Cai Y."/>
            <person name="Lin Z."/>
            <person name="Chen P."/>
        </authorList>
    </citation>
    <scope>NUCLEOTIDE SEQUENCE [LARGE SCALE GENOMIC DNA]</scope>
    <source>
        <strain evidence="2 3">NBRC 105384</strain>
    </source>
</reference>
<accession>A0A4Q5IY05</accession>
<proteinExistence type="predicted"/>
<dbReference type="OrthoDB" id="669100at2"/>
<protein>
    <recommendedName>
        <fullName evidence="4">DUF1440 domain-containing protein</fullName>
    </recommendedName>
</protein>
<organism evidence="2 3">
    <name type="scientific">Nocardioides iriomotensis</name>
    <dbReference type="NCBI Taxonomy" id="715784"/>
    <lineage>
        <taxon>Bacteria</taxon>
        <taxon>Bacillati</taxon>
        <taxon>Actinomycetota</taxon>
        <taxon>Actinomycetes</taxon>
        <taxon>Propionibacteriales</taxon>
        <taxon>Nocardioidaceae</taxon>
        <taxon>Nocardioides</taxon>
    </lineage>
</organism>
<dbReference type="AlphaFoldDB" id="A0A4Q5IY05"/>
<evidence type="ECO:0000313" key="3">
    <source>
        <dbReference type="Proteomes" id="UP000291189"/>
    </source>
</evidence>
<dbReference type="RefSeq" id="WP_129988826.1">
    <property type="nucleotide sequence ID" value="NZ_SDPU01000034.1"/>
</dbReference>
<evidence type="ECO:0000313" key="2">
    <source>
        <dbReference type="EMBL" id="RYU09829.1"/>
    </source>
</evidence>
<comment type="caution">
    <text evidence="2">The sequence shown here is derived from an EMBL/GenBank/DDBJ whole genome shotgun (WGS) entry which is preliminary data.</text>
</comment>
<keyword evidence="1" id="KW-0812">Transmembrane</keyword>